<gene>
    <name evidence="1" type="ORF">GWO12_15635</name>
</gene>
<proteinExistence type="predicted"/>
<dbReference type="SUPFAM" id="SSF48452">
    <property type="entry name" value="TPR-like"/>
    <property type="match status" value="1"/>
</dbReference>
<comment type="caution">
    <text evidence="1">The sequence shown here is derived from an EMBL/GenBank/DDBJ whole genome shotgun (WGS) entry which is preliminary data.</text>
</comment>
<evidence type="ECO:0000313" key="1">
    <source>
        <dbReference type="EMBL" id="NIR76511.1"/>
    </source>
</evidence>
<sequence>LEHQGFLSQLDFVAADSLSLANLRQRLERWDVDSVRAVVHPWFYTQAHNTVHSHLRLYHLGRLSVRLGDIDAALRYADELESMSAPELGPTLPGDLARSVRAEVAVAQGRDRDALSILQDQRWVVPMDRTWGSPLRSRPHERFMRASILERLGRSEEALGWYASLGIRPYDLPYLAPSQLRQAEIYDSLGDGEKAALHYKRFIELWKDCDSELRPVVEQAERALERLTREPTTD</sequence>
<reference evidence="1 2" key="1">
    <citation type="submission" date="2020-01" db="EMBL/GenBank/DDBJ databases">
        <title>Genomes assembled from Gulf of Kutch pelagic sediment metagenomes.</title>
        <authorList>
            <person name="Chandrashekar M."/>
            <person name="Mahajan M.S."/>
            <person name="Dave K.J."/>
            <person name="Vatsa P."/>
            <person name="Nathani N.M."/>
        </authorList>
    </citation>
    <scope>NUCLEOTIDE SEQUENCE [LARGE SCALE GENOMIC DNA]</scope>
    <source>
        <strain evidence="1">KS3-K002</strain>
    </source>
</reference>
<dbReference type="Proteomes" id="UP000702544">
    <property type="component" value="Unassembled WGS sequence"/>
</dbReference>
<dbReference type="InterPro" id="IPR011990">
    <property type="entry name" value="TPR-like_helical_dom_sf"/>
</dbReference>
<dbReference type="AlphaFoldDB" id="A0AAE4ZD13"/>
<accession>A0AAE4ZD13</accession>
<protein>
    <submittedName>
        <fullName evidence="1">Uncharacterized protein</fullName>
    </submittedName>
</protein>
<name>A0AAE4ZD13_9BACT</name>
<dbReference type="Gene3D" id="1.25.40.10">
    <property type="entry name" value="Tetratricopeptide repeat domain"/>
    <property type="match status" value="1"/>
</dbReference>
<feature type="non-terminal residue" evidence="1">
    <location>
        <position position="1"/>
    </location>
</feature>
<dbReference type="EMBL" id="JAACAK010000130">
    <property type="protein sequence ID" value="NIR76511.1"/>
    <property type="molecule type" value="Genomic_DNA"/>
</dbReference>
<evidence type="ECO:0000313" key="2">
    <source>
        <dbReference type="Proteomes" id="UP000702544"/>
    </source>
</evidence>
<organism evidence="1 2">
    <name type="scientific">Candidatus Kutchimonas denitrificans</name>
    <dbReference type="NCBI Taxonomy" id="3056748"/>
    <lineage>
        <taxon>Bacteria</taxon>
        <taxon>Pseudomonadati</taxon>
        <taxon>Gemmatimonadota</taxon>
        <taxon>Gemmatimonadia</taxon>
        <taxon>Candidatus Palauibacterales</taxon>
        <taxon>Candidatus Palauibacteraceae</taxon>
        <taxon>Candidatus Kutchimonas</taxon>
    </lineage>
</organism>